<protein>
    <submittedName>
        <fullName evidence="3">Uncharacterized protein</fullName>
    </submittedName>
</protein>
<sequence length="336" mass="37562">MEISKLNGKKPLRYDTVCGCQKCKRQRSETEAQRMKWRKPSSSSPTKSDSSLRMTFSLKKPRVPELIISSTDASLWNLFNVFFDVIAGLAKTQTLVFIIIAIITLSFWIQLAVTKMGRAPQPVKLSKKIAVESKTNTMKTTTRHSSIETTSGASDHPKYTVALTTKKKNEKTQTVEGTSSPWKLFAKARTFKLPSVAVPKMQTSAVKSTQTPNFKKEASSGLALNGKHNNKLIFNPLNVKPHCKTHCTSNNNGNTCAQQRKAFGIDTLCKAVKAANLADQEDEEGLEIFKTYKKHSYPLDMKTPPAILVYLRNYISERVCASLKDRCKTNEAQVHQ</sequence>
<keyword evidence="2" id="KW-1133">Transmembrane helix</keyword>
<dbReference type="EnsemblMetazoa" id="GPPI017915-RA">
    <property type="protein sequence ID" value="GPPI017915-PA"/>
    <property type="gene ID" value="GPPI017915"/>
</dbReference>
<keyword evidence="2" id="KW-0812">Transmembrane</keyword>
<evidence type="ECO:0000256" key="2">
    <source>
        <dbReference type="SAM" id="Phobius"/>
    </source>
</evidence>
<keyword evidence="2" id="KW-0472">Membrane</keyword>
<dbReference type="EMBL" id="JXJN01008037">
    <property type="status" value="NOT_ANNOTATED_CDS"/>
    <property type="molecule type" value="Genomic_DNA"/>
</dbReference>
<dbReference type="VEuPathDB" id="VectorBase:GPPI017915"/>
<keyword evidence="4" id="KW-1185">Reference proteome</keyword>
<organism evidence="3 4">
    <name type="scientific">Glossina palpalis gambiensis</name>
    <dbReference type="NCBI Taxonomy" id="67801"/>
    <lineage>
        <taxon>Eukaryota</taxon>
        <taxon>Metazoa</taxon>
        <taxon>Ecdysozoa</taxon>
        <taxon>Arthropoda</taxon>
        <taxon>Hexapoda</taxon>
        <taxon>Insecta</taxon>
        <taxon>Pterygota</taxon>
        <taxon>Neoptera</taxon>
        <taxon>Endopterygota</taxon>
        <taxon>Diptera</taxon>
        <taxon>Brachycera</taxon>
        <taxon>Muscomorpha</taxon>
        <taxon>Hippoboscoidea</taxon>
        <taxon>Glossinidae</taxon>
        <taxon>Glossina</taxon>
    </lineage>
</organism>
<feature type="compositionally biased region" description="Polar residues" evidence="1">
    <location>
        <begin position="135"/>
        <end position="153"/>
    </location>
</feature>
<name>A0A1B0B3U0_9MUSC</name>
<dbReference type="Proteomes" id="UP000092460">
    <property type="component" value="Unassembled WGS sequence"/>
</dbReference>
<feature type="region of interest" description="Disordered" evidence="1">
    <location>
        <begin position="29"/>
        <end position="53"/>
    </location>
</feature>
<reference evidence="3" key="2">
    <citation type="submission" date="2020-05" db="UniProtKB">
        <authorList>
            <consortium name="EnsemblMetazoa"/>
        </authorList>
    </citation>
    <scope>IDENTIFICATION</scope>
    <source>
        <strain evidence="3">IAEA</strain>
    </source>
</reference>
<evidence type="ECO:0000256" key="1">
    <source>
        <dbReference type="SAM" id="MobiDB-lite"/>
    </source>
</evidence>
<feature type="compositionally biased region" description="Low complexity" evidence="1">
    <location>
        <begin position="40"/>
        <end position="51"/>
    </location>
</feature>
<proteinExistence type="predicted"/>
<feature type="region of interest" description="Disordered" evidence="1">
    <location>
        <begin position="135"/>
        <end position="154"/>
    </location>
</feature>
<dbReference type="AlphaFoldDB" id="A0A1B0B3U0"/>
<feature type="transmembrane region" description="Helical" evidence="2">
    <location>
        <begin position="95"/>
        <end position="114"/>
    </location>
</feature>
<evidence type="ECO:0000313" key="3">
    <source>
        <dbReference type="EnsemblMetazoa" id="GPPI017915-PA"/>
    </source>
</evidence>
<evidence type="ECO:0000313" key="4">
    <source>
        <dbReference type="Proteomes" id="UP000092460"/>
    </source>
</evidence>
<reference evidence="4" key="1">
    <citation type="submission" date="2015-01" db="EMBL/GenBank/DDBJ databases">
        <authorList>
            <person name="Aksoy S."/>
            <person name="Warren W."/>
            <person name="Wilson R.K."/>
        </authorList>
    </citation>
    <scope>NUCLEOTIDE SEQUENCE [LARGE SCALE GENOMIC DNA]</scope>
    <source>
        <strain evidence="4">IAEA</strain>
    </source>
</reference>
<accession>A0A1B0B3U0</accession>